<sequence length="349" mass="39069">MDAELAKLLHEQEQFMQSGKASSAKLHTAKPKVSPSPSQAAPLPPTIMRAQVMERSTPVKTMPMSTLPPTDGGFPSAKKTSLFGRRRNQQAARSESSSPVPSTARREPSSKSSSSPIPNDIQDDNNAAIANMSVEEIRQAQAELHASLPPEILDMFKKRRNFPAAAPPAVACSSSRPDLPPPSFQTLPTQNIPMPAPQTDESLRRAVSELPKEERLKHEWMQSLPPSHQQNQDPVSEKLAQEHEQRRIARLMDATQDRDRAAMEARLQEAYGVMQEQDAMLQVVLAQDKHVTRRSDRLELSALEDMLEDVALERQELAIKAEHMASEREQFSVQAERLDKDRLEFEVRK</sequence>
<dbReference type="VEuPathDB" id="FungiDB:H257_01636"/>
<dbReference type="EMBL" id="QUTF01016238">
    <property type="protein sequence ID" value="RHZ07397.1"/>
    <property type="molecule type" value="Genomic_DNA"/>
</dbReference>
<feature type="region of interest" description="Disordered" evidence="1">
    <location>
        <begin position="165"/>
        <end position="203"/>
    </location>
</feature>
<evidence type="ECO:0000313" key="3">
    <source>
        <dbReference type="EMBL" id="RHZ07397.1"/>
    </source>
</evidence>
<protein>
    <recommendedName>
        <fullName evidence="2">RPAP1 N-terminal domain-containing protein</fullName>
    </recommendedName>
</protein>
<dbReference type="PANTHER" id="PTHR21483">
    <property type="entry name" value="RNA POLYMERASE II-ASSOCIATED PROTEIN 1"/>
    <property type="match status" value="1"/>
</dbReference>
<name>A0A3R7BDE1_APHAT</name>
<dbReference type="PANTHER" id="PTHR21483:SF18">
    <property type="entry name" value="RNA POLYMERASE II-ASSOCIATED PROTEIN 1"/>
    <property type="match status" value="1"/>
</dbReference>
<dbReference type="Proteomes" id="UP000286510">
    <property type="component" value="Unassembled WGS sequence"/>
</dbReference>
<feature type="region of interest" description="Disordered" evidence="1">
    <location>
        <begin position="14"/>
        <end position="130"/>
    </location>
</feature>
<organism evidence="3 4">
    <name type="scientific">Aphanomyces astaci</name>
    <name type="common">Crayfish plague agent</name>
    <dbReference type="NCBI Taxonomy" id="112090"/>
    <lineage>
        <taxon>Eukaryota</taxon>
        <taxon>Sar</taxon>
        <taxon>Stramenopiles</taxon>
        <taxon>Oomycota</taxon>
        <taxon>Saprolegniomycetes</taxon>
        <taxon>Saprolegniales</taxon>
        <taxon>Verrucalvaceae</taxon>
        <taxon>Aphanomyces</taxon>
    </lineage>
</organism>
<dbReference type="InterPro" id="IPR013930">
    <property type="entry name" value="RPAP1_N"/>
</dbReference>
<feature type="region of interest" description="Disordered" evidence="1">
    <location>
        <begin position="220"/>
        <end position="242"/>
    </location>
</feature>
<proteinExistence type="predicted"/>
<feature type="compositionally biased region" description="Polar residues" evidence="1">
    <location>
        <begin position="89"/>
        <end position="101"/>
    </location>
</feature>
<accession>A0A3R7BDE1</accession>
<reference evidence="3 4" key="1">
    <citation type="submission" date="2018-08" db="EMBL/GenBank/DDBJ databases">
        <title>Aphanomyces genome sequencing and annotation.</title>
        <authorList>
            <person name="Minardi D."/>
            <person name="Oidtmann B."/>
            <person name="Van Der Giezen M."/>
            <person name="Studholme D.J."/>
        </authorList>
    </citation>
    <scope>NUCLEOTIDE SEQUENCE [LARGE SCALE GENOMIC DNA]</scope>
    <source>
        <strain evidence="3 4">FDL457</strain>
    </source>
</reference>
<evidence type="ECO:0000313" key="4">
    <source>
        <dbReference type="Proteomes" id="UP000286510"/>
    </source>
</evidence>
<evidence type="ECO:0000259" key="2">
    <source>
        <dbReference type="Pfam" id="PF08621"/>
    </source>
</evidence>
<dbReference type="GO" id="GO:0006366">
    <property type="term" value="P:transcription by RNA polymerase II"/>
    <property type="evidence" value="ECO:0007669"/>
    <property type="project" value="InterPro"/>
</dbReference>
<feature type="compositionally biased region" description="Polar residues" evidence="1">
    <location>
        <begin position="224"/>
        <end position="234"/>
    </location>
</feature>
<comment type="caution">
    <text evidence="3">The sequence shown here is derived from an EMBL/GenBank/DDBJ whole genome shotgun (WGS) entry which is preliminary data.</text>
</comment>
<feature type="domain" description="RPAP1 N-terminal" evidence="2">
    <location>
        <begin position="120"/>
        <end position="161"/>
    </location>
</feature>
<dbReference type="AlphaFoldDB" id="A0A3R7BDE1"/>
<gene>
    <name evidence="3" type="ORF">DYB26_004406</name>
</gene>
<dbReference type="Pfam" id="PF08621">
    <property type="entry name" value="RPAP1_N"/>
    <property type="match status" value="1"/>
</dbReference>
<evidence type="ECO:0000256" key="1">
    <source>
        <dbReference type="SAM" id="MobiDB-lite"/>
    </source>
</evidence>
<dbReference type="InterPro" id="IPR039913">
    <property type="entry name" value="RPAP1/Rba50"/>
</dbReference>